<protein>
    <submittedName>
        <fullName evidence="3">Uncharacterized protein</fullName>
    </submittedName>
</protein>
<sequence length="497" mass="57146">MVFFRTTTMLLTIITLLLSTPSIAQHTSQTYWHIPSVVANNPPLPTPGPNVPQPGPARWVDWPKPLEHDADRWYYPYGAPTTISQSTWTPKPSVIPADGGIFGTQEVGQIFPEGLISNPRDWVSGHERKQIVFGVDSWEFSPTLIPAGILPTTYWDAEARPVVTVAPVPPVLGPYFKPQHPFPKWDWVYKEHPDQREALETQVDFSMVPRPKVIVPVLSDYAAVQMLNFFHDGRALWDKEPVFKKGHYRFALLNDTTWGPSYTLNVTGSKKYIDDVVARIIPKFLPAWEQAGEGHALWAPLVHLRPGYQGNMFVATLELVIPSYESAYKYNMTFPHDLNNFYGWQAARAAKRVQKAKWWHLWGVGGPSEGALRENMERAFMETRNWWARKRRDKAKGVPVTPMPWPTNYVEAERIEKMERREFAEAEDRKYGRVSQERAREQWLQKLREDMARWEKEKGNGTKVLRGMDAMETDGMEMGEWTKVVRDEPEGKPPVEL</sequence>
<feature type="region of interest" description="Disordered" evidence="1">
    <location>
        <begin position="458"/>
        <end position="497"/>
    </location>
</feature>
<evidence type="ECO:0000256" key="2">
    <source>
        <dbReference type="SAM" id="SignalP"/>
    </source>
</evidence>
<dbReference type="AlphaFoldDB" id="A0A6A6UH45"/>
<feature type="chain" id="PRO_5025477167" evidence="2">
    <location>
        <begin position="25"/>
        <end position="497"/>
    </location>
</feature>
<feature type="signal peptide" evidence="2">
    <location>
        <begin position="1"/>
        <end position="24"/>
    </location>
</feature>
<evidence type="ECO:0000313" key="3">
    <source>
        <dbReference type="EMBL" id="KAF2670763.1"/>
    </source>
</evidence>
<organism evidence="3 4">
    <name type="scientific">Microthyrium microscopicum</name>
    <dbReference type="NCBI Taxonomy" id="703497"/>
    <lineage>
        <taxon>Eukaryota</taxon>
        <taxon>Fungi</taxon>
        <taxon>Dikarya</taxon>
        <taxon>Ascomycota</taxon>
        <taxon>Pezizomycotina</taxon>
        <taxon>Dothideomycetes</taxon>
        <taxon>Dothideomycetes incertae sedis</taxon>
        <taxon>Microthyriales</taxon>
        <taxon>Microthyriaceae</taxon>
        <taxon>Microthyrium</taxon>
    </lineage>
</organism>
<reference evidence="3" key="1">
    <citation type="journal article" date="2020" name="Stud. Mycol.">
        <title>101 Dothideomycetes genomes: a test case for predicting lifestyles and emergence of pathogens.</title>
        <authorList>
            <person name="Haridas S."/>
            <person name="Albert R."/>
            <person name="Binder M."/>
            <person name="Bloem J."/>
            <person name="Labutti K."/>
            <person name="Salamov A."/>
            <person name="Andreopoulos B."/>
            <person name="Baker S."/>
            <person name="Barry K."/>
            <person name="Bills G."/>
            <person name="Bluhm B."/>
            <person name="Cannon C."/>
            <person name="Castanera R."/>
            <person name="Culley D."/>
            <person name="Daum C."/>
            <person name="Ezra D."/>
            <person name="Gonzalez J."/>
            <person name="Henrissat B."/>
            <person name="Kuo A."/>
            <person name="Liang C."/>
            <person name="Lipzen A."/>
            <person name="Lutzoni F."/>
            <person name="Magnuson J."/>
            <person name="Mondo S."/>
            <person name="Nolan M."/>
            <person name="Ohm R."/>
            <person name="Pangilinan J."/>
            <person name="Park H.-J."/>
            <person name="Ramirez L."/>
            <person name="Alfaro M."/>
            <person name="Sun H."/>
            <person name="Tritt A."/>
            <person name="Yoshinaga Y."/>
            <person name="Zwiers L.-H."/>
            <person name="Turgeon B."/>
            <person name="Goodwin S."/>
            <person name="Spatafora J."/>
            <person name="Crous P."/>
            <person name="Grigoriev I."/>
        </authorList>
    </citation>
    <scope>NUCLEOTIDE SEQUENCE</scope>
    <source>
        <strain evidence="3">CBS 115976</strain>
    </source>
</reference>
<accession>A0A6A6UH45</accession>
<evidence type="ECO:0000313" key="4">
    <source>
        <dbReference type="Proteomes" id="UP000799302"/>
    </source>
</evidence>
<feature type="compositionally biased region" description="Basic and acidic residues" evidence="1">
    <location>
        <begin position="483"/>
        <end position="497"/>
    </location>
</feature>
<keyword evidence="4" id="KW-1185">Reference proteome</keyword>
<keyword evidence="2" id="KW-0732">Signal</keyword>
<proteinExistence type="predicted"/>
<evidence type="ECO:0000256" key="1">
    <source>
        <dbReference type="SAM" id="MobiDB-lite"/>
    </source>
</evidence>
<name>A0A6A6UH45_9PEZI</name>
<gene>
    <name evidence="3" type="ORF">BT63DRAFT_200465</name>
</gene>
<dbReference type="EMBL" id="MU004233">
    <property type="protein sequence ID" value="KAF2670763.1"/>
    <property type="molecule type" value="Genomic_DNA"/>
</dbReference>
<dbReference type="Proteomes" id="UP000799302">
    <property type="component" value="Unassembled WGS sequence"/>
</dbReference>